<evidence type="ECO:0000256" key="1">
    <source>
        <dbReference type="ARBA" id="ARBA00001164"/>
    </source>
</evidence>
<keyword evidence="8 10" id="KW-0057">Aromatic amino acid biosynthesis</keyword>
<organism evidence="12 13">
    <name type="scientific">Bacillus infantis</name>
    <dbReference type="NCBI Taxonomy" id="324767"/>
    <lineage>
        <taxon>Bacteria</taxon>
        <taxon>Bacillati</taxon>
        <taxon>Bacillota</taxon>
        <taxon>Bacilli</taxon>
        <taxon>Bacillales</taxon>
        <taxon>Bacillaceae</taxon>
        <taxon>Bacillus</taxon>
    </lineage>
</organism>
<dbReference type="UniPathway" id="UPA00035">
    <property type="reaction ID" value="UER00042"/>
</dbReference>
<dbReference type="CDD" id="cd00405">
    <property type="entry name" value="PRAI"/>
    <property type="match status" value="1"/>
</dbReference>
<evidence type="ECO:0000313" key="13">
    <source>
        <dbReference type="Proteomes" id="UP000322139"/>
    </source>
</evidence>
<comment type="similarity">
    <text evidence="3 10">Belongs to the TrpF family.</text>
</comment>
<dbReference type="Pfam" id="PF00697">
    <property type="entry name" value="PRAI"/>
    <property type="match status" value="1"/>
</dbReference>
<protein>
    <recommendedName>
        <fullName evidence="5 10">N-(5'-phosphoribosyl)anthranilate isomerase</fullName>
        <shortName evidence="10">PRAI</shortName>
        <ecNumber evidence="4 10">5.3.1.24</ecNumber>
    </recommendedName>
</protein>
<evidence type="ECO:0000256" key="7">
    <source>
        <dbReference type="ARBA" id="ARBA00022822"/>
    </source>
</evidence>
<name>A0A5D4RR19_9BACI</name>
<dbReference type="Proteomes" id="UP000322139">
    <property type="component" value="Unassembled WGS sequence"/>
</dbReference>
<reference evidence="12 13" key="1">
    <citation type="submission" date="2019-08" db="EMBL/GenBank/DDBJ databases">
        <title>Bacillus genomes from the desert of Cuatro Cienegas, Coahuila.</title>
        <authorList>
            <person name="Olmedo-Alvarez G."/>
        </authorList>
    </citation>
    <scope>NUCLEOTIDE SEQUENCE [LARGE SCALE GENOMIC DNA]</scope>
    <source>
        <strain evidence="12 13">CH446_14T</strain>
    </source>
</reference>
<accession>A0A5D4RR19</accession>
<sequence>MKVKICGITDLENGLYAANSGADALGFVFAESRRRISPEEAAGIIAKLPGEPLKIGVFVNESKEVIEKTAEIAGLDMVQLHGDETPEFCAEIGLPVIKALSVQGEEDLGRIAEYPCEYILLDSPKGKYRGGNGIVFDWSILEGRDFDGKKIILAGGLNPENAAEAIRKAAPFMADVSSGVEKDGKKDPALIAEFISEAKNALKNEEEAI</sequence>
<evidence type="ECO:0000256" key="2">
    <source>
        <dbReference type="ARBA" id="ARBA00004664"/>
    </source>
</evidence>
<dbReference type="InterPro" id="IPR001240">
    <property type="entry name" value="PRAI_dom"/>
</dbReference>
<dbReference type="EMBL" id="VTER01000001">
    <property type="protein sequence ID" value="TYS52268.1"/>
    <property type="molecule type" value="Genomic_DNA"/>
</dbReference>
<dbReference type="InterPro" id="IPR013785">
    <property type="entry name" value="Aldolase_TIM"/>
</dbReference>
<evidence type="ECO:0000259" key="11">
    <source>
        <dbReference type="Pfam" id="PF00697"/>
    </source>
</evidence>
<dbReference type="RefSeq" id="WP_148973239.1">
    <property type="nucleotide sequence ID" value="NZ_JBNIKU010000005.1"/>
</dbReference>
<dbReference type="AlphaFoldDB" id="A0A5D4RR19"/>
<dbReference type="HAMAP" id="MF_00135">
    <property type="entry name" value="PRAI"/>
    <property type="match status" value="1"/>
</dbReference>
<comment type="caution">
    <text evidence="12">The sequence shown here is derived from an EMBL/GenBank/DDBJ whole genome shotgun (WGS) entry which is preliminary data.</text>
</comment>
<evidence type="ECO:0000256" key="5">
    <source>
        <dbReference type="ARBA" id="ARBA00022272"/>
    </source>
</evidence>
<evidence type="ECO:0000256" key="4">
    <source>
        <dbReference type="ARBA" id="ARBA00012572"/>
    </source>
</evidence>
<evidence type="ECO:0000256" key="3">
    <source>
        <dbReference type="ARBA" id="ARBA00007571"/>
    </source>
</evidence>
<dbReference type="InterPro" id="IPR011060">
    <property type="entry name" value="RibuloseP-bd_barrel"/>
</dbReference>
<dbReference type="FunFam" id="3.20.20.70:FF:000075">
    <property type="entry name" value="Tryptophan biosynthesis protein TRP1"/>
    <property type="match status" value="1"/>
</dbReference>
<keyword evidence="9 10" id="KW-0413">Isomerase</keyword>
<dbReference type="SUPFAM" id="SSF51366">
    <property type="entry name" value="Ribulose-phoshate binding barrel"/>
    <property type="match status" value="1"/>
</dbReference>
<comment type="pathway">
    <text evidence="2 10">Amino-acid biosynthesis; L-tryptophan biosynthesis; L-tryptophan from chorismate: step 3/5.</text>
</comment>
<evidence type="ECO:0000256" key="9">
    <source>
        <dbReference type="ARBA" id="ARBA00023235"/>
    </source>
</evidence>
<dbReference type="PANTHER" id="PTHR42894">
    <property type="entry name" value="N-(5'-PHOSPHORIBOSYL)ANTHRANILATE ISOMERASE"/>
    <property type="match status" value="1"/>
</dbReference>
<keyword evidence="7 10" id="KW-0822">Tryptophan biosynthesis</keyword>
<feature type="domain" description="N-(5'phosphoribosyl) anthranilate isomerase (PRAI)" evidence="11">
    <location>
        <begin position="3"/>
        <end position="196"/>
    </location>
</feature>
<evidence type="ECO:0000256" key="8">
    <source>
        <dbReference type="ARBA" id="ARBA00023141"/>
    </source>
</evidence>
<gene>
    <name evidence="10" type="primary">trpF</name>
    <name evidence="12" type="ORF">FZD51_02180</name>
</gene>
<dbReference type="PANTHER" id="PTHR42894:SF1">
    <property type="entry name" value="N-(5'-PHOSPHORIBOSYL)ANTHRANILATE ISOMERASE"/>
    <property type="match status" value="1"/>
</dbReference>
<evidence type="ECO:0000256" key="6">
    <source>
        <dbReference type="ARBA" id="ARBA00022605"/>
    </source>
</evidence>
<comment type="catalytic activity">
    <reaction evidence="1 10">
        <text>N-(5-phospho-beta-D-ribosyl)anthranilate = 1-(2-carboxyphenylamino)-1-deoxy-D-ribulose 5-phosphate</text>
        <dbReference type="Rhea" id="RHEA:21540"/>
        <dbReference type="ChEBI" id="CHEBI:18277"/>
        <dbReference type="ChEBI" id="CHEBI:58613"/>
        <dbReference type="EC" id="5.3.1.24"/>
    </reaction>
</comment>
<evidence type="ECO:0000313" key="12">
    <source>
        <dbReference type="EMBL" id="TYS52268.1"/>
    </source>
</evidence>
<keyword evidence="6 10" id="KW-0028">Amino-acid biosynthesis</keyword>
<dbReference type="GO" id="GO:0004640">
    <property type="term" value="F:phosphoribosylanthranilate isomerase activity"/>
    <property type="evidence" value="ECO:0007669"/>
    <property type="project" value="UniProtKB-UniRule"/>
</dbReference>
<dbReference type="InterPro" id="IPR044643">
    <property type="entry name" value="TrpF_fam"/>
</dbReference>
<dbReference type="Gene3D" id="3.20.20.70">
    <property type="entry name" value="Aldolase class I"/>
    <property type="match status" value="1"/>
</dbReference>
<dbReference type="GO" id="GO:0000162">
    <property type="term" value="P:L-tryptophan biosynthetic process"/>
    <property type="evidence" value="ECO:0007669"/>
    <property type="project" value="UniProtKB-UniRule"/>
</dbReference>
<proteinExistence type="inferred from homology"/>
<evidence type="ECO:0000256" key="10">
    <source>
        <dbReference type="HAMAP-Rule" id="MF_00135"/>
    </source>
</evidence>
<dbReference type="EC" id="5.3.1.24" evidence="4 10"/>